<sequence>MQGEGEPRIIVAHLDIRRPITKAEMVAIPEVAGALVDPYPGESVVQLLMKLGYDGIVVDGGREYVVFEPAQIKIVSNMTIAEHMNQSQGAAALPSLVPSPTDAIAAFRRARVQTAVESIAATTQTFAAVVDDSVSGERAASASVKALVKAFVASFRALQETQDAAKAAGVISHDTSSAINGVMKGIRGDFEQGVGRLRAEVDRLEAHSPGDFGDFCRTAQEKLSKLGVFWKDAAKNAPAMKM</sequence>
<dbReference type="EMBL" id="CP014844">
    <property type="protein sequence ID" value="AMR78559.1"/>
    <property type="molecule type" value="Genomic_DNA"/>
</dbReference>
<evidence type="ECO:0000313" key="2">
    <source>
        <dbReference type="Proteomes" id="UP000075238"/>
    </source>
</evidence>
<proteinExistence type="predicted"/>
<dbReference type="STRING" id="1796606.A2G96_12865"/>
<accession>A0A142JKE7</accession>
<dbReference type="AlphaFoldDB" id="A0A142JKE7"/>
<organism evidence="1 2">
    <name type="scientific">Cupriavidus nantongensis</name>
    <dbReference type="NCBI Taxonomy" id="1796606"/>
    <lineage>
        <taxon>Bacteria</taxon>
        <taxon>Pseudomonadati</taxon>
        <taxon>Pseudomonadota</taxon>
        <taxon>Betaproteobacteria</taxon>
        <taxon>Burkholderiales</taxon>
        <taxon>Burkholderiaceae</taxon>
        <taxon>Cupriavidus</taxon>
    </lineage>
</organism>
<gene>
    <name evidence="1" type="ORF">A2G96_12865</name>
</gene>
<evidence type="ECO:0000313" key="1">
    <source>
        <dbReference type="EMBL" id="AMR78559.1"/>
    </source>
</evidence>
<keyword evidence="2" id="KW-1185">Reference proteome</keyword>
<protein>
    <submittedName>
        <fullName evidence="1">Uncharacterized protein</fullName>
    </submittedName>
</protein>
<dbReference type="KEGG" id="cnan:A2G96_12865"/>
<dbReference type="Proteomes" id="UP000075238">
    <property type="component" value="Chromosome 1"/>
</dbReference>
<name>A0A142JKE7_9BURK</name>
<reference evidence="1 2" key="1">
    <citation type="submission" date="2016-03" db="EMBL/GenBank/DDBJ databases">
        <title>Complete genome sequence of a novel chlorpyrifos degrading bacterium, Cupriavidus nantongensis sp. X1.</title>
        <authorList>
            <person name="Fang L."/>
        </authorList>
    </citation>
    <scope>NUCLEOTIDE SEQUENCE [LARGE SCALE GENOMIC DNA]</scope>
    <source>
        <strain evidence="1 2">X1</strain>
    </source>
</reference>